<comment type="caution">
    <text evidence="2">The sequence shown here is derived from an EMBL/GenBank/DDBJ whole genome shotgun (WGS) entry which is preliminary data.</text>
</comment>
<name>A0AAD7A4V1_9AGAR</name>
<accession>A0AAD7A4V1</accession>
<evidence type="ECO:0000256" key="1">
    <source>
        <dbReference type="SAM" id="MobiDB-lite"/>
    </source>
</evidence>
<proteinExistence type="predicted"/>
<feature type="compositionally biased region" description="Polar residues" evidence="1">
    <location>
        <begin position="91"/>
        <end position="102"/>
    </location>
</feature>
<reference evidence="2" key="1">
    <citation type="submission" date="2023-03" db="EMBL/GenBank/DDBJ databases">
        <title>Massive genome expansion in bonnet fungi (Mycena s.s.) driven by repeated elements and novel gene families across ecological guilds.</title>
        <authorList>
            <consortium name="Lawrence Berkeley National Laboratory"/>
            <person name="Harder C.B."/>
            <person name="Miyauchi S."/>
            <person name="Viragh M."/>
            <person name="Kuo A."/>
            <person name="Thoen E."/>
            <person name="Andreopoulos B."/>
            <person name="Lu D."/>
            <person name="Skrede I."/>
            <person name="Drula E."/>
            <person name="Henrissat B."/>
            <person name="Morin E."/>
            <person name="Kohler A."/>
            <person name="Barry K."/>
            <person name="LaButti K."/>
            <person name="Morin E."/>
            <person name="Salamov A."/>
            <person name="Lipzen A."/>
            <person name="Mereny Z."/>
            <person name="Hegedus B."/>
            <person name="Baldrian P."/>
            <person name="Stursova M."/>
            <person name="Weitz H."/>
            <person name="Taylor A."/>
            <person name="Grigoriev I.V."/>
            <person name="Nagy L.G."/>
            <person name="Martin F."/>
            <person name="Kauserud H."/>
        </authorList>
    </citation>
    <scope>NUCLEOTIDE SEQUENCE</scope>
    <source>
        <strain evidence="2">CBHHK002</strain>
    </source>
</reference>
<dbReference type="AlphaFoldDB" id="A0AAD7A4V1"/>
<organism evidence="2 3">
    <name type="scientific">Mycena albidolilacea</name>
    <dbReference type="NCBI Taxonomy" id="1033008"/>
    <lineage>
        <taxon>Eukaryota</taxon>
        <taxon>Fungi</taxon>
        <taxon>Dikarya</taxon>
        <taxon>Basidiomycota</taxon>
        <taxon>Agaricomycotina</taxon>
        <taxon>Agaricomycetes</taxon>
        <taxon>Agaricomycetidae</taxon>
        <taxon>Agaricales</taxon>
        <taxon>Marasmiineae</taxon>
        <taxon>Mycenaceae</taxon>
        <taxon>Mycena</taxon>
    </lineage>
</organism>
<evidence type="ECO:0000313" key="2">
    <source>
        <dbReference type="EMBL" id="KAJ7349594.1"/>
    </source>
</evidence>
<dbReference type="EMBL" id="JARIHO010000015">
    <property type="protein sequence ID" value="KAJ7349594.1"/>
    <property type="molecule type" value="Genomic_DNA"/>
</dbReference>
<gene>
    <name evidence="2" type="ORF">DFH08DRAFT_806946</name>
</gene>
<keyword evidence="3" id="KW-1185">Reference proteome</keyword>
<feature type="region of interest" description="Disordered" evidence="1">
    <location>
        <begin position="85"/>
        <end position="113"/>
    </location>
</feature>
<protein>
    <submittedName>
        <fullName evidence="2">Uncharacterized protein</fullName>
    </submittedName>
</protein>
<sequence length="221" mass="23744">MHMQGSVVLNLTPEIKDGMLRRGIIRARSQNLLQEVKKGEPKGPHRFWSYNTKDGGTRGKKCHHKHWGSIQALWIAEVQSSSVNRADGASSPVQAQARQSRSLGGDHPNSVGAADPCDPAPCFPLFDAAAPQQAHHVSGRLYGQASTASFPSISTPSLWLSATATVLPAVTTIPIPSAGTPDPLQLQLRAMLLLEPIAEGEHTPALDACPPTPRFFLHLMC</sequence>
<dbReference type="Proteomes" id="UP001218218">
    <property type="component" value="Unassembled WGS sequence"/>
</dbReference>
<evidence type="ECO:0000313" key="3">
    <source>
        <dbReference type="Proteomes" id="UP001218218"/>
    </source>
</evidence>